<keyword evidence="5" id="KW-1185">Reference proteome</keyword>
<feature type="domain" description="Pyruvate:ferredoxin oxidoreductase core" evidence="3">
    <location>
        <begin position="262"/>
        <end position="367"/>
    </location>
</feature>
<dbReference type="GO" id="GO:0019752">
    <property type="term" value="P:carboxylic acid metabolic process"/>
    <property type="evidence" value="ECO:0007669"/>
    <property type="project" value="UniProtKB-ARBA"/>
</dbReference>
<evidence type="ECO:0000259" key="3">
    <source>
        <dbReference type="Pfam" id="PF17147"/>
    </source>
</evidence>
<dbReference type="FunFam" id="3.40.50.920:FF:000010">
    <property type="entry name" value="Pyruvate ferredoxin oxidoreductase, alpha subunit"/>
    <property type="match status" value="1"/>
</dbReference>
<dbReference type="Gene3D" id="3.40.50.920">
    <property type="match status" value="1"/>
</dbReference>
<dbReference type="Proteomes" id="UP000199266">
    <property type="component" value="Unassembled WGS sequence"/>
</dbReference>
<dbReference type="PANTHER" id="PTHR32154">
    <property type="entry name" value="PYRUVATE-FLAVODOXIN OXIDOREDUCTASE-RELATED"/>
    <property type="match status" value="1"/>
</dbReference>
<gene>
    <name evidence="4" type="ORF">SAMN03080603_00397</name>
</gene>
<dbReference type="RefSeq" id="WP_091460185.1">
    <property type="nucleotide sequence ID" value="NZ_FNPD01000002.1"/>
</dbReference>
<accession>A0A1H3E5D3</accession>
<dbReference type="FunFam" id="3.40.50.970:FF:000012">
    <property type="entry name" value="Pyruvate:ferredoxin (Flavodoxin) oxidoreductase"/>
    <property type="match status" value="1"/>
</dbReference>
<evidence type="ECO:0000313" key="5">
    <source>
        <dbReference type="Proteomes" id="UP000199266"/>
    </source>
</evidence>
<dbReference type="GO" id="GO:0006979">
    <property type="term" value="P:response to oxidative stress"/>
    <property type="evidence" value="ECO:0007669"/>
    <property type="project" value="TreeGrafter"/>
</dbReference>
<dbReference type="InterPro" id="IPR033412">
    <property type="entry name" value="PFOR_II"/>
</dbReference>
<dbReference type="InterPro" id="IPR029061">
    <property type="entry name" value="THDP-binding"/>
</dbReference>
<dbReference type="Pfam" id="PF17147">
    <property type="entry name" value="PFOR_II"/>
    <property type="match status" value="1"/>
</dbReference>
<protein>
    <submittedName>
        <fullName evidence="4">Oxalate oxidoreductase subunit alpha</fullName>
    </submittedName>
</protein>
<feature type="domain" description="Pyruvate flavodoxin/ferredoxin oxidoreductase pyrimidine binding" evidence="2">
    <location>
        <begin position="16"/>
        <end position="239"/>
    </location>
</feature>
<dbReference type="InterPro" id="IPR050722">
    <property type="entry name" value="Pyruvate:ferred/Flavod_OxRd"/>
</dbReference>
<evidence type="ECO:0000313" key="4">
    <source>
        <dbReference type="EMBL" id="SDX73109.1"/>
    </source>
</evidence>
<dbReference type="SUPFAM" id="SSF52518">
    <property type="entry name" value="Thiamin diphosphate-binding fold (THDP-binding)"/>
    <property type="match status" value="1"/>
</dbReference>
<dbReference type="GO" id="GO:0016903">
    <property type="term" value="F:oxidoreductase activity, acting on the aldehyde or oxo group of donors"/>
    <property type="evidence" value="ECO:0007669"/>
    <property type="project" value="UniProtKB-ARBA"/>
</dbReference>
<dbReference type="InterPro" id="IPR054917">
    <property type="entry name" value="OxalOxredalpha"/>
</dbReference>
<dbReference type="PANTHER" id="PTHR32154:SF30">
    <property type="entry name" value="2-OXOACID OXIDOREDUCTASE (FERREDOXIN)"/>
    <property type="match status" value="1"/>
</dbReference>
<name>A0A1H3E5D3_9BACT</name>
<sequence length="395" mass="43492">MGKKRLITGVVATAEAVRLADVDVISSYPIRPYTGIMSELARMIADGELDAEFVHAEGEHAQLSVVYGASAAGARTFTGSSGVGVTFAMEVYSPISGERLPVQMAIADRTLDPPGDFGSEHTEAESCRDQCWIQGWAATPQEALDLTLLYYRIGEDPRVLLPQYACQDGYFVSHIAGEVEIPDEGQVKEFLPPYKNKHSLNIYDPMIIGAQIEPEMGPPLQYQRYLAVQEAKKVIAEAYKEFGEIFGRKYSPFVEEYMTDDAEVVIFIQGAHTITAKNVAQKLRNHGEKVGVVQLRTFRPFNTEVVRDVLSKFKVVGVVDNSVNFGIAGDGGVLLSEARTALYGLGDKTKTVGFVGGLGGEVITMEEFYKMYAKLKEIAKTGKVEKNSYWLPYEL</sequence>
<dbReference type="AlphaFoldDB" id="A0A1H3E5D3"/>
<dbReference type="NCBIfam" id="NF045791">
    <property type="entry name" value="OxalOxredalpha"/>
    <property type="match status" value="1"/>
</dbReference>
<dbReference type="Pfam" id="PF01855">
    <property type="entry name" value="POR_N"/>
    <property type="match status" value="1"/>
</dbReference>
<proteinExistence type="predicted"/>
<keyword evidence="1" id="KW-0560">Oxidoreductase</keyword>
<evidence type="ECO:0000259" key="2">
    <source>
        <dbReference type="Pfam" id="PF01855"/>
    </source>
</evidence>
<reference evidence="5" key="1">
    <citation type="submission" date="2016-10" db="EMBL/GenBank/DDBJ databases">
        <authorList>
            <person name="Varghese N."/>
            <person name="Submissions S."/>
        </authorList>
    </citation>
    <scope>NUCLEOTIDE SEQUENCE [LARGE SCALE GENOMIC DNA]</scope>
    <source>
        <strain evidence="5">DSM 13490</strain>
    </source>
</reference>
<dbReference type="EMBL" id="FNPD01000002">
    <property type="protein sequence ID" value="SDX73109.1"/>
    <property type="molecule type" value="Genomic_DNA"/>
</dbReference>
<dbReference type="InterPro" id="IPR002880">
    <property type="entry name" value="Pyrv_Fd/Flavodoxin_OxRdtase_N"/>
</dbReference>
<dbReference type="SUPFAM" id="SSF52922">
    <property type="entry name" value="TK C-terminal domain-like"/>
    <property type="match status" value="1"/>
</dbReference>
<dbReference type="Gene3D" id="3.40.50.970">
    <property type="match status" value="1"/>
</dbReference>
<evidence type="ECO:0000256" key="1">
    <source>
        <dbReference type="ARBA" id="ARBA00023002"/>
    </source>
</evidence>
<dbReference type="CDD" id="cd07034">
    <property type="entry name" value="TPP_PYR_PFOR_IOR-alpha_like"/>
    <property type="match status" value="1"/>
</dbReference>
<organism evidence="4 5">
    <name type="scientific">Acetomicrobium thermoterrenum DSM 13490</name>
    <dbReference type="NCBI Taxonomy" id="1120987"/>
    <lineage>
        <taxon>Bacteria</taxon>
        <taxon>Thermotogati</taxon>
        <taxon>Synergistota</taxon>
        <taxon>Synergistia</taxon>
        <taxon>Synergistales</taxon>
        <taxon>Acetomicrobiaceae</taxon>
        <taxon>Acetomicrobium</taxon>
    </lineage>
</organism>
<dbReference type="InterPro" id="IPR009014">
    <property type="entry name" value="Transketo_C/PFOR_II"/>
</dbReference>